<dbReference type="GO" id="GO:0015074">
    <property type="term" value="P:DNA integration"/>
    <property type="evidence" value="ECO:0007669"/>
    <property type="project" value="InterPro"/>
</dbReference>
<dbReference type="PROSITE" id="PS50994">
    <property type="entry name" value="INTEGRASE"/>
    <property type="match status" value="1"/>
</dbReference>
<sequence>MSDFNVPGTVGKLALPTFARFLDLRESELGFARYGSANRGRRSVFGPFEDSFPIGIPARPGKILAIREFHVVHECVFFPTCPGLRINLLRVRKTLRASAATSVGKFRNFQHSLISSACFHVRGRRSSRYRISTILVSSESLCYLFSKVPNRSSHHALQNGQGAVGSIQFSVWSTVWSNLGQPWSNLVKFGQNSPSSGKCILDHILRVSQHGGPYSDQERLGQTLVNTRSTLVKLGQPWSGFGKRAPDPVLRLFGVADLCQIRPAWFGLSRFACRHPRKSRGSSRFACQPFWGPNGRSRAWRRSDGMRKDDSWFESGRVARVWELARDHSRAARDGPARGPTIYCTARPFPFIPTLIDDPSSPTRPTGCDLAWGLPKSQIEWSNGLAFESKHVGDVNLRLQICSSLKLGGSTVWHLNPNTLRDDLAWGLPKSQIEWSNGLEPFESKHVGDVNLRLQICYPSLKLGEPTWVEACSFKNVTQVAVTRFVKNNIICRYGMPEMLITDNASNLNNRMMDQLCQQFKIQHHNSAPYRPKMNGAVEAANKNVKKILSKMTETYKDWHEHLPYAFVTTSRSGDPFFENPVTNSAGRSRMGPSHGMKQLNFIDEKRLAALCHGQLYQRRIERAYNKKARPRTFQARRSRSEEEEYGPIRSTRKVRTII</sequence>
<name>A0A2N9J9T4_FAGSY</name>
<feature type="domain" description="Integrase catalytic" evidence="2">
    <location>
        <begin position="437"/>
        <end position="601"/>
    </location>
</feature>
<feature type="region of interest" description="Disordered" evidence="1">
    <location>
        <begin position="628"/>
        <end position="650"/>
    </location>
</feature>
<dbReference type="InterPro" id="IPR036397">
    <property type="entry name" value="RNaseH_sf"/>
</dbReference>
<evidence type="ECO:0000313" key="3">
    <source>
        <dbReference type="EMBL" id="SPD34096.1"/>
    </source>
</evidence>
<reference evidence="3" key="1">
    <citation type="submission" date="2018-02" db="EMBL/GenBank/DDBJ databases">
        <authorList>
            <person name="Cohen D.B."/>
            <person name="Kent A.D."/>
        </authorList>
    </citation>
    <scope>NUCLEOTIDE SEQUENCE</scope>
</reference>
<dbReference type="GO" id="GO:0003676">
    <property type="term" value="F:nucleic acid binding"/>
    <property type="evidence" value="ECO:0007669"/>
    <property type="project" value="InterPro"/>
</dbReference>
<dbReference type="PANTHER" id="PTHR48475:SF1">
    <property type="entry name" value="RNASE H TYPE-1 DOMAIN-CONTAINING PROTEIN"/>
    <property type="match status" value="1"/>
</dbReference>
<evidence type="ECO:0000259" key="2">
    <source>
        <dbReference type="PROSITE" id="PS50994"/>
    </source>
</evidence>
<dbReference type="AlphaFoldDB" id="A0A2N9J9T4"/>
<gene>
    <name evidence="3" type="ORF">FSB_LOCUS61978</name>
</gene>
<proteinExistence type="predicted"/>
<accession>A0A2N9J9T4</accession>
<dbReference type="InterPro" id="IPR001584">
    <property type="entry name" value="Integrase_cat-core"/>
</dbReference>
<dbReference type="PANTHER" id="PTHR48475">
    <property type="entry name" value="RIBONUCLEASE H"/>
    <property type="match status" value="1"/>
</dbReference>
<dbReference type="EMBL" id="OIVN01006489">
    <property type="protein sequence ID" value="SPD34096.1"/>
    <property type="molecule type" value="Genomic_DNA"/>
</dbReference>
<protein>
    <recommendedName>
        <fullName evidence="2">Integrase catalytic domain-containing protein</fullName>
    </recommendedName>
</protein>
<dbReference type="Gene3D" id="3.30.420.10">
    <property type="entry name" value="Ribonuclease H-like superfamily/Ribonuclease H"/>
    <property type="match status" value="1"/>
</dbReference>
<organism evidence="3">
    <name type="scientific">Fagus sylvatica</name>
    <name type="common">Beechnut</name>
    <dbReference type="NCBI Taxonomy" id="28930"/>
    <lineage>
        <taxon>Eukaryota</taxon>
        <taxon>Viridiplantae</taxon>
        <taxon>Streptophyta</taxon>
        <taxon>Embryophyta</taxon>
        <taxon>Tracheophyta</taxon>
        <taxon>Spermatophyta</taxon>
        <taxon>Magnoliopsida</taxon>
        <taxon>eudicotyledons</taxon>
        <taxon>Gunneridae</taxon>
        <taxon>Pentapetalae</taxon>
        <taxon>rosids</taxon>
        <taxon>fabids</taxon>
        <taxon>Fagales</taxon>
        <taxon>Fagaceae</taxon>
        <taxon>Fagus</taxon>
    </lineage>
</organism>
<dbReference type="SUPFAM" id="SSF53098">
    <property type="entry name" value="Ribonuclease H-like"/>
    <property type="match status" value="1"/>
</dbReference>
<evidence type="ECO:0000256" key="1">
    <source>
        <dbReference type="SAM" id="MobiDB-lite"/>
    </source>
</evidence>
<dbReference type="InterPro" id="IPR012337">
    <property type="entry name" value="RNaseH-like_sf"/>
</dbReference>
<feature type="compositionally biased region" description="Basic residues" evidence="1">
    <location>
        <begin position="628"/>
        <end position="638"/>
    </location>
</feature>